<comment type="caution">
    <text evidence="1">The sequence shown here is derived from an EMBL/GenBank/DDBJ whole genome shotgun (WGS) entry which is preliminary data.</text>
</comment>
<evidence type="ECO:0000313" key="2">
    <source>
        <dbReference type="Proteomes" id="UP001552299"/>
    </source>
</evidence>
<dbReference type="EMBL" id="JANQDX010000015">
    <property type="protein sequence ID" value="KAL0910667.1"/>
    <property type="molecule type" value="Genomic_DNA"/>
</dbReference>
<dbReference type="AlphaFoldDB" id="A0ABD0UD08"/>
<keyword evidence="2" id="KW-1185">Reference proteome</keyword>
<sequence length="63" mass="7073">MEREIEGSRDGRMDSALVYGHGRRNKEPFGSRFISECKGGLQVFAEDLTQAALNVIWQDSAEI</sequence>
<proteinExistence type="predicted"/>
<gene>
    <name evidence="1" type="ORF">M5K25_018743</name>
</gene>
<dbReference type="Proteomes" id="UP001552299">
    <property type="component" value="Unassembled WGS sequence"/>
</dbReference>
<evidence type="ECO:0000313" key="1">
    <source>
        <dbReference type="EMBL" id="KAL0910667.1"/>
    </source>
</evidence>
<organism evidence="1 2">
    <name type="scientific">Dendrobium thyrsiflorum</name>
    <name type="common">Pinecone-like raceme dendrobium</name>
    <name type="synonym">Orchid</name>
    <dbReference type="NCBI Taxonomy" id="117978"/>
    <lineage>
        <taxon>Eukaryota</taxon>
        <taxon>Viridiplantae</taxon>
        <taxon>Streptophyta</taxon>
        <taxon>Embryophyta</taxon>
        <taxon>Tracheophyta</taxon>
        <taxon>Spermatophyta</taxon>
        <taxon>Magnoliopsida</taxon>
        <taxon>Liliopsida</taxon>
        <taxon>Asparagales</taxon>
        <taxon>Orchidaceae</taxon>
        <taxon>Epidendroideae</taxon>
        <taxon>Malaxideae</taxon>
        <taxon>Dendrobiinae</taxon>
        <taxon>Dendrobium</taxon>
    </lineage>
</organism>
<name>A0ABD0UD08_DENTH</name>
<protein>
    <submittedName>
        <fullName evidence="1">Uncharacterized protein</fullName>
    </submittedName>
</protein>
<accession>A0ABD0UD08</accession>
<reference evidence="1 2" key="1">
    <citation type="journal article" date="2024" name="Plant Biotechnol. J.">
        <title>Dendrobium thyrsiflorum genome and its molecular insights into genes involved in important horticultural traits.</title>
        <authorList>
            <person name="Chen B."/>
            <person name="Wang J.Y."/>
            <person name="Zheng P.J."/>
            <person name="Li K.L."/>
            <person name="Liang Y.M."/>
            <person name="Chen X.F."/>
            <person name="Zhang C."/>
            <person name="Zhao X."/>
            <person name="He X."/>
            <person name="Zhang G.Q."/>
            <person name="Liu Z.J."/>
            <person name="Xu Q."/>
        </authorList>
    </citation>
    <scope>NUCLEOTIDE SEQUENCE [LARGE SCALE GENOMIC DNA]</scope>
    <source>
        <strain evidence="1">GZMU011</strain>
    </source>
</reference>